<dbReference type="Proteomes" id="UP000252519">
    <property type="component" value="Unassembled WGS sequence"/>
</dbReference>
<dbReference type="EMBL" id="JOJR01016984">
    <property type="protein sequence ID" value="RCN24757.1"/>
    <property type="molecule type" value="Genomic_DNA"/>
</dbReference>
<evidence type="ECO:0000313" key="2">
    <source>
        <dbReference type="EMBL" id="RCN24757.1"/>
    </source>
</evidence>
<protein>
    <submittedName>
        <fullName evidence="2">Uncharacterized protein</fullName>
    </submittedName>
</protein>
<gene>
    <name evidence="2" type="ORF">ANCCAN_29540</name>
</gene>
<evidence type="ECO:0000313" key="3">
    <source>
        <dbReference type="Proteomes" id="UP000252519"/>
    </source>
</evidence>
<name>A0A368F3I6_ANCCA</name>
<evidence type="ECO:0000256" key="1">
    <source>
        <dbReference type="SAM" id="Phobius"/>
    </source>
</evidence>
<keyword evidence="1" id="KW-0812">Transmembrane</keyword>
<keyword evidence="1" id="KW-1133">Transmembrane helix</keyword>
<keyword evidence="3" id="KW-1185">Reference proteome</keyword>
<keyword evidence="1" id="KW-0472">Membrane</keyword>
<sequence>MGDSASIYCTDHNRSSFDSHIRRLFDEPTKRSSAEEANCVWRRQFCSQSDQWANIILSTRQLLPHPKPQTLLIVIVDTFVLIELLSLLLNVILCNKRRG</sequence>
<comment type="caution">
    <text evidence="2">The sequence shown here is derived from an EMBL/GenBank/DDBJ whole genome shotgun (WGS) entry which is preliminary data.</text>
</comment>
<proteinExistence type="predicted"/>
<organism evidence="2 3">
    <name type="scientific">Ancylostoma caninum</name>
    <name type="common">Dog hookworm</name>
    <dbReference type="NCBI Taxonomy" id="29170"/>
    <lineage>
        <taxon>Eukaryota</taxon>
        <taxon>Metazoa</taxon>
        <taxon>Ecdysozoa</taxon>
        <taxon>Nematoda</taxon>
        <taxon>Chromadorea</taxon>
        <taxon>Rhabditida</taxon>
        <taxon>Rhabditina</taxon>
        <taxon>Rhabditomorpha</taxon>
        <taxon>Strongyloidea</taxon>
        <taxon>Ancylostomatidae</taxon>
        <taxon>Ancylostomatinae</taxon>
        <taxon>Ancylostoma</taxon>
    </lineage>
</organism>
<reference evidence="2 3" key="1">
    <citation type="submission" date="2014-10" db="EMBL/GenBank/DDBJ databases">
        <title>Draft genome of the hookworm Ancylostoma caninum.</title>
        <authorList>
            <person name="Mitreva M."/>
        </authorList>
    </citation>
    <scope>NUCLEOTIDE SEQUENCE [LARGE SCALE GENOMIC DNA]</scope>
    <source>
        <strain evidence="2 3">Baltimore</strain>
    </source>
</reference>
<feature type="transmembrane region" description="Helical" evidence="1">
    <location>
        <begin position="71"/>
        <end position="93"/>
    </location>
</feature>
<dbReference type="AlphaFoldDB" id="A0A368F3I6"/>
<accession>A0A368F3I6</accession>
<feature type="non-terminal residue" evidence="2">
    <location>
        <position position="99"/>
    </location>
</feature>